<reference evidence="2" key="1">
    <citation type="journal article" date="2020" name="Stud. Mycol.">
        <title>101 Dothideomycetes genomes: a test case for predicting lifestyles and emergence of pathogens.</title>
        <authorList>
            <person name="Haridas S."/>
            <person name="Albert R."/>
            <person name="Binder M."/>
            <person name="Bloem J."/>
            <person name="Labutti K."/>
            <person name="Salamov A."/>
            <person name="Andreopoulos B."/>
            <person name="Baker S."/>
            <person name="Barry K."/>
            <person name="Bills G."/>
            <person name="Bluhm B."/>
            <person name="Cannon C."/>
            <person name="Castanera R."/>
            <person name="Culley D."/>
            <person name="Daum C."/>
            <person name="Ezra D."/>
            <person name="Gonzalez J."/>
            <person name="Henrissat B."/>
            <person name="Kuo A."/>
            <person name="Liang C."/>
            <person name="Lipzen A."/>
            <person name="Lutzoni F."/>
            <person name="Magnuson J."/>
            <person name="Mondo S."/>
            <person name="Nolan M."/>
            <person name="Ohm R."/>
            <person name="Pangilinan J."/>
            <person name="Park H.-J."/>
            <person name="Ramirez L."/>
            <person name="Alfaro M."/>
            <person name="Sun H."/>
            <person name="Tritt A."/>
            <person name="Yoshinaga Y."/>
            <person name="Zwiers L.-H."/>
            <person name="Turgeon B."/>
            <person name="Goodwin S."/>
            <person name="Spatafora J."/>
            <person name="Crous P."/>
            <person name="Grigoriev I."/>
        </authorList>
    </citation>
    <scope>NUCLEOTIDE SEQUENCE</scope>
    <source>
        <strain evidence="2">CBS 122681</strain>
    </source>
</reference>
<keyword evidence="1" id="KW-1133">Transmembrane helix</keyword>
<sequence length="96" mass="10750">MSDHGKRTPAPVPMPCRPSFGFPRPCRIGPVRHAARRCTLPTKTAAKRLSNQIKIKEPFFWISSGANVTKGITRLNNCLVYFVVLVRWISLVLFAG</sequence>
<evidence type="ECO:0000256" key="1">
    <source>
        <dbReference type="SAM" id="Phobius"/>
    </source>
</evidence>
<keyword evidence="3" id="KW-1185">Reference proteome</keyword>
<accession>A0A6A6TLP1</accession>
<evidence type="ECO:0000313" key="3">
    <source>
        <dbReference type="Proteomes" id="UP000799324"/>
    </source>
</evidence>
<dbReference type="Proteomes" id="UP000799324">
    <property type="component" value="Unassembled WGS sequence"/>
</dbReference>
<evidence type="ECO:0000313" key="2">
    <source>
        <dbReference type="EMBL" id="KAF2660750.1"/>
    </source>
</evidence>
<name>A0A6A6TLP1_9PLEO</name>
<protein>
    <submittedName>
        <fullName evidence="2">Uncharacterized protein</fullName>
    </submittedName>
</protein>
<keyword evidence="1" id="KW-0812">Transmembrane</keyword>
<proteinExistence type="predicted"/>
<organism evidence="2 3">
    <name type="scientific">Lophiostoma macrostomum CBS 122681</name>
    <dbReference type="NCBI Taxonomy" id="1314788"/>
    <lineage>
        <taxon>Eukaryota</taxon>
        <taxon>Fungi</taxon>
        <taxon>Dikarya</taxon>
        <taxon>Ascomycota</taxon>
        <taxon>Pezizomycotina</taxon>
        <taxon>Dothideomycetes</taxon>
        <taxon>Pleosporomycetidae</taxon>
        <taxon>Pleosporales</taxon>
        <taxon>Lophiostomataceae</taxon>
        <taxon>Lophiostoma</taxon>
    </lineage>
</organism>
<keyword evidence="1" id="KW-0472">Membrane</keyword>
<feature type="transmembrane region" description="Helical" evidence="1">
    <location>
        <begin position="78"/>
        <end position="95"/>
    </location>
</feature>
<dbReference type="EMBL" id="MU004297">
    <property type="protein sequence ID" value="KAF2660750.1"/>
    <property type="molecule type" value="Genomic_DNA"/>
</dbReference>
<gene>
    <name evidence="2" type="ORF">K491DRAFT_687874</name>
</gene>
<dbReference type="AlphaFoldDB" id="A0A6A6TLP1"/>